<dbReference type="PANTHER" id="PTHR42756">
    <property type="entry name" value="TRANSCRIPTIONAL REGULATOR, MARR"/>
    <property type="match status" value="1"/>
</dbReference>
<dbReference type="InterPro" id="IPR036390">
    <property type="entry name" value="WH_DNA-bd_sf"/>
</dbReference>
<keyword evidence="2" id="KW-0238">DNA-binding</keyword>
<feature type="domain" description="HTH marR-type" evidence="4">
    <location>
        <begin position="1"/>
        <end position="133"/>
    </location>
</feature>
<evidence type="ECO:0000256" key="3">
    <source>
        <dbReference type="ARBA" id="ARBA00023163"/>
    </source>
</evidence>
<accession>A0AAW7YSS6</accession>
<dbReference type="RefSeq" id="WP_046466532.1">
    <property type="nucleotide sequence ID" value="NZ_JAUOQO010000006.1"/>
</dbReference>
<evidence type="ECO:0000256" key="1">
    <source>
        <dbReference type="ARBA" id="ARBA00023015"/>
    </source>
</evidence>
<dbReference type="EMBL" id="JAUOQO010000006">
    <property type="protein sequence ID" value="MDO6574149.1"/>
    <property type="molecule type" value="Genomic_DNA"/>
</dbReference>
<keyword evidence="6" id="KW-1185">Reference proteome</keyword>
<evidence type="ECO:0000313" key="6">
    <source>
        <dbReference type="Proteomes" id="UP001170310"/>
    </source>
</evidence>
<protein>
    <submittedName>
        <fullName evidence="5">MarR family winged helix-turn-helix transcriptional regulator</fullName>
    </submittedName>
</protein>
<dbReference type="Proteomes" id="UP001170310">
    <property type="component" value="Unassembled WGS sequence"/>
</dbReference>
<dbReference type="PRINTS" id="PR00598">
    <property type="entry name" value="HTHMARR"/>
</dbReference>
<keyword evidence="1" id="KW-0805">Transcription regulation</keyword>
<keyword evidence="3" id="KW-0804">Transcription</keyword>
<dbReference type="SUPFAM" id="SSF46785">
    <property type="entry name" value="Winged helix' DNA-binding domain"/>
    <property type="match status" value="1"/>
</dbReference>
<dbReference type="InterPro" id="IPR036388">
    <property type="entry name" value="WH-like_DNA-bd_sf"/>
</dbReference>
<dbReference type="PROSITE" id="PS50995">
    <property type="entry name" value="HTH_MARR_2"/>
    <property type="match status" value="1"/>
</dbReference>
<dbReference type="PANTHER" id="PTHR42756:SF2">
    <property type="entry name" value="MARR FAMILY REGULATORY PROTEIN"/>
    <property type="match status" value="1"/>
</dbReference>
<dbReference type="AlphaFoldDB" id="A0AAW7YSS6"/>
<gene>
    <name evidence="5" type="ORF">Q4528_08250</name>
</gene>
<dbReference type="GO" id="GO:0003700">
    <property type="term" value="F:DNA-binding transcription factor activity"/>
    <property type="evidence" value="ECO:0007669"/>
    <property type="project" value="InterPro"/>
</dbReference>
<dbReference type="InterPro" id="IPR000835">
    <property type="entry name" value="HTH_MarR-typ"/>
</dbReference>
<proteinExistence type="predicted"/>
<comment type="caution">
    <text evidence="5">The sequence shown here is derived from an EMBL/GenBank/DDBJ whole genome shotgun (WGS) entry which is preliminary data.</text>
</comment>
<sequence length="150" mass="17619">MQVILRDIGIIARALDSISNIEFKDLKLSKGQFIYLVRICENPGMIQEQLVDMLKIDRATASRSIKNLEKNNFIYKTYNENNKKNKLLYPTEKGQNLYPFIIRENNHSNEVALEGFNNKEIDELSKMLNRVKHNISEDWKNVKNGNKRIY</sequence>
<dbReference type="Pfam" id="PF01047">
    <property type="entry name" value="MarR"/>
    <property type="match status" value="1"/>
</dbReference>
<evidence type="ECO:0000313" key="5">
    <source>
        <dbReference type="EMBL" id="MDO6574149.1"/>
    </source>
</evidence>
<reference evidence="5" key="1">
    <citation type="submission" date="2023-07" db="EMBL/GenBank/DDBJ databases">
        <title>Genome content predicts the carbon catabolic preferences of heterotrophic bacteria.</title>
        <authorList>
            <person name="Gralka M."/>
        </authorList>
    </citation>
    <scope>NUCLEOTIDE SEQUENCE</scope>
    <source>
        <strain evidence="5">E2R20</strain>
    </source>
</reference>
<evidence type="ECO:0000256" key="2">
    <source>
        <dbReference type="ARBA" id="ARBA00023125"/>
    </source>
</evidence>
<name>A0AAW7YSS6_9STAP</name>
<evidence type="ECO:0000259" key="4">
    <source>
        <dbReference type="PROSITE" id="PS50995"/>
    </source>
</evidence>
<dbReference type="GO" id="GO:0003677">
    <property type="term" value="F:DNA binding"/>
    <property type="evidence" value="ECO:0007669"/>
    <property type="project" value="UniProtKB-KW"/>
</dbReference>
<dbReference type="SMART" id="SM00347">
    <property type="entry name" value="HTH_MARR"/>
    <property type="match status" value="1"/>
</dbReference>
<organism evidence="5 6">
    <name type="scientific">Staphylococcus pasteuri_A</name>
    <dbReference type="NCBI Taxonomy" id="3062664"/>
    <lineage>
        <taxon>Bacteria</taxon>
        <taxon>Bacillati</taxon>
        <taxon>Bacillota</taxon>
        <taxon>Bacilli</taxon>
        <taxon>Bacillales</taxon>
        <taxon>Staphylococcaceae</taxon>
        <taxon>Staphylococcus</taxon>
    </lineage>
</organism>
<dbReference type="Gene3D" id="1.10.10.10">
    <property type="entry name" value="Winged helix-like DNA-binding domain superfamily/Winged helix DNA-binding domain"/>
    <property type="match status" value="1"/>
</dbReference>